<gene>
    <name evidence="2" type="ORF">LzC2_14420</name>
</gene>
<evidence type="ECO:0000313" key="2">
    <source>
        <dbReference type="EMBL" id="NNJ25372.1"/>
    </source>
</evidence>
<protein>
    <recommendedName>
        <fullName evidence="4">Cysteine-rich CPCC domain-containing protein</fullName>
    </recommendedName>
</protein>
<proteinExistence type="predicted"/>
<evidence type="ECO:0008006" key="4">
    <source>
        <dbReference type="Google" id="ProtNLM"/>
    </source>
</evidence>
<evidence type="ECO:0000313" key="3">
    <source>
        <dbReference type="Proteomes" id="UP000609651"/>
    </source>
</evidence>
<accession>A0ABX1VBW7</accession>
<dbReference type="Proteomes" id="UP000609651">
    <property type="component" value="Unassembled WGS sequence"/>
</dbReference>
<reference evidence="2 3" key="1">
    <citation type="journal article" date="2020" name="Syst. Appl. Microbiol.">
        <title>Alienimonas chondri sp. nov., a novel planctomycete isolated from the biofilm of the red alga Chondrus crispus.</title>
        <authorList>
            <person name="Vitorino I."/>
            <person name="Albuquerque L."/>
            <person name="Wiegand S."/>
            <person name="Kallscheuer N."/>
            <person name="da Costa M.S."/>
            <person name="Lobo-da-Cunha A."/>
            <person name="Jogler C."/>
            <person name="Lage O.M."/>
        </authorList>
    </citation>
    <scope>NUCLEOTIDE SEQUENCE [LARGE SCALE GENOMIC DNA]</scope>
    <source>
        <strain evidence="2 3">LzC2</strain>
    </source>
</reference>
<name>A0ABX1VBW7_9PLAN</name>
<sequence>MLWRPDPPLRFLKPATVCRRCGAELSGEGTFTLCLACDDPAEAFLDPNPADAHRAANRLAGRRFAHCRAVLDAAEAAGWTLYRSERSARSLSLYLEHFRPQASGDPTAYRKTRVSDHDRRPRSRSGRGGSSSFAEDWADLSGEFVFDPTLAGPEAAEALAEVRAEAAALFAWP</sequence>
<keyword evidence="3" id="KW-1185">Reference proteome</keyword>
<feature type="region of interest" description="Disordered" evidence="1">
    <location>
        <begin position="104"/>
        <end position="134"/>
    </location>
</feature>
<organism evidence="2 3">
    <name type="scientific">Alienimonas chondri</name>
    <dbReference type="NCBI Taxonomy" id="2681879"/>
    <lineage>
        <taxon>Bacteria</taxon>
        <taxon>Pseudomonadati</taxon>
        <taxon>Planctomycetota</taxon>
        <taxon>Planctomycetia</taxon>
        <taxon>Planctomycetales</taxon>
        <taxon>Planctomycetaceae</taxon>
        <taxon>Alienimonas</taxon>
    </lineage>
</organism>
<dbReference type="EMBL" id="WTPX01000033">
    <property type="protein sequence ID" value="NNJ25372.1"/>
    <property type="molecule type" value="Genomic_DNA"/>
</dbReference>
<evidence type="ECO:0000256" key="1">
    <source>
        <dbReference type="SAM" id="MobiDB-lite"/>
    </source>
</evidence>
<comment type="caution">
    <text evidence="2">The sequence shown here is derived from an EMBL/GenBank/DDBJ whole genome shotgun (WGS) entry which is preliminary data.</text>
</comment>